<name>A0A0F9PJ76_9ZZZZ</name>
<proteinExistence type="predicted"/>
<dbReference type="EMBL" id="LAZR01002873">
    <property type="protein sequence ID" value="KKN24562.1"/>
    <property type="molecule type" value="Genomic_DNA"/>
</dbReference>
<protein>
    <submittedName>
        <fullName evidence="1">Uncharacterized protein</fullName>
    </submittedName>
</protein>
<reference evidence="1" key="1">
    <citation type="journal article" date="2015" name="Nature">
        <title>Complex archaea that bridge the gap between prokaryotes and eukaryotes.</title>
        <authorList>
            <person name="Spang A."/>
            <person name="Saw J.H."/>
            <person name="Jorgensen S.L."/>
            <person name="Zaremba-Niedzwiedzka K."/>
            <person name="Martijn J."/>
            <person name="Lind A.E."/>
            <person name="van Eijk R."/>
            <person name="Schleper C."/>
            <person name="Guy L."/>
            <person name="Ettema T.J."/>
        </authorList>
    </citation>
    <scope>NUCLEOTIDE SEQUENCE</scope>
</reference>
<organism evidence="1">
    <name type="scientific">marine sediment metagenome</name>
    <dbReference type="NCBI Taxonomy" id="412755"/>
    <lineage>
        <taxon>unclassified sequences</taxon>
        <taxon>metagenomes</taxon>
        <taxon>ecological metagenomes</taxon>
    </lineage>
</organism>
<accession>A0A0F9PJ76</accession>
<evidence type="ECO:0000313" key="1">
    <source>
        <dbReference type="EMBL" id="KKN24562.1"/>
    </source>
</evidence>
<comment type="caution">
    <text evidence="1">The sequence shown here is derived from an EMBL/GenBank/DDBJ whole genome shotgun (WGS) entry which is preliminary data.</text>
</comment>
<dbReference type="AlphaFoldDB" id="A0A0F9PJ76"/>
<sequence length="64" mass="7446">MAKKRKGIEKYNVHFALYGTIEVTARNKATAENKAHRMSIKELIRKAKSIDKESLNQWEADRID</sequence>
<gene>
    <name evidence="1" type="ORF">LCGC14_0893510</name>
</gene>